<feature type="compositionally biased region" description="Basic and acidic residues" evidence="1">
    <location>
        <begin position="31"/>
        <end position="43"/>
    </location>
</feature>
<evidence type="ECO:0000313" key="2">
    <source>
        <dbReference type="EMBL" id="PLS04235.1"/>
    </source>
</evidence>
<comment type="caution">
    <text evidence="2">The sequence shown here is derived from an EMBL/GenBank/DDBJ whole genome shotgun (WGS) entry which is preliminary data.</text>
</comment>
<protein>
    <submittedName>
        <fullName evidence="2">Uncharacterized protein</fullName>
    </submittedName>
</protein>
<dbReference type="AlphaFoldDB" id="A0A2N5HFG0"/>
<evidence type="ECO:0000313" key="3">
    <source>
        <dbReference type="Proteomes" id="UP000234950"/>
    </source>
</evidence>
<dbReference type="Proteomes" id="UP000234950">
    <property type="component" value="Unassembled WGS sequence"/>
</dbReference>
<name>A0A2N5HFG0_9BACI</name>
<organism evidence="2 3">
    <name type="scientific">Neobacillus cucumis</name>
    <dbReference type="NCBI Taxonomy" id="1740721"/>
    <lineage>
        <taxon>Bacteria</taxon>
        <taxon>Bacillati</taxon>
        <taxon>Bacillota</taxon>
        <taxon>Bacilli</taxon>
        <taxon>Bacillales</taxon>
        <taxon>Bacillaceae</taxon>
        <taxon>Neobacillus</taxon>
    </lineage>
</organism>
<reference evidence="2 3" key="1">
    <citation type="submission" date="2017-11" db="EMBL/GenBank/DDBJ databases">
        <title>Comparitive Functional Genomics of Dry Heat Resistant strains isolated from the Viking Spacecraft.</title>
        <authorList>
            <person name="Seuylemezian A."/>
            <person name="Cooper K."/>
            <person name="Vaishampayan P."/>
        </authorList>
    </citation>
    <scope>NUCLEOTIDE SEQUENCE [LARGE SCALE GENOMIC DNA]</scope>
    <source>
        <strain evidence="2 3">V32-6</strain>
    </source>
</reference>
<keyword evidence="3" id="KW-1185">Reference proteome</keyword>
<sequence length="68" mass="7762">MTAIDDRAGAKGAMKVANDRHIRPNRSQRRAKGEPKVANDHYRRPTKRKKSPEGSQSPHTIHNPYNFL</sequence>
<gene>
    <name evidence="2" type="ORF">CVD27_12085</name>
</gene>
<accession>A0A2N5HFG0</accession>
<proteinExistence type="predicted"/>
<feature type="region of interest" description="Disordered" evidence="1">
    <location>
        <begin position="1"/>
        <end position="68"/>
    </location>
</feature>
<evidence type="ECO:0000256" key="1">
    <source>
        <dbReference type="SAM" id="MobiDB-lite"/>
    </source>
</evidence>
<dbReference type="EMBL" id="PGVE01000044">
    <property type="protein sequence ID" value="PLS04235.1"/>
    <property type="molecule type" value="Genomic_DNA"/>
</dbReference>